<comment type="caution">
    <text evidence="1">The sequence shown here is derived from an EMBL/GenBank/DDBJ whole genome shotgun (WGS) entry which is preliminary data.</text>
</comment>
<organism evidence="1 2">
    <name type="scientific">Modicisalibacter xianhensis</name>
    <dbReference type="NCBI Taxonomy" id="442341"/>
    <lineage>
        <taxon>Bacteria</taxon>
        <taxon>Pseudomonadati</taxon>
        <taxon>Pseudomonadota</taxon>
        <taxon>Gammaproteobacteria</taxon>
        <taxon>Oceanospirillales</taxon>
        <taxon>Halomonadaceae</taxon>
        <taxon>Modicisalibacter</taxon>
    </lineage>
</organism>
<evidence type="ECO:0000313" key="2">
    <source>
        <dbReference type="Proteomes" id="UP000294489"/>
    </source>
</evidence>
<dbReference type="RefSeq" id="WP_134016869.1">
    <property type="nucleotide sequence ID" value="NZ_SOEC01000004.1"/>
</dbReference>
<protein>
    <submittedName>
        <fullName evidence="1">Uncharacterized protein</fullName>
    </submittedName>
</protein>
<gene>
    <name evidence="1" type="ORF">DFO67_10450</name>
</gene>
<sequence>MSELKPISFERLGGLYECNEPGDASGTYYQAADAQDLIDELRAALDEAHTLARTWASYYQAIHELTAHHPRHAAILSKVEAALAKAKGEQP</sequence>
<dbReference type="AlphaFoldDB" id="A0A4R8G429"/>
<proteinExistence type="predicted"/>
<reference evidence="1 2" key="1">
    <citation type="submission" date="2019-03" db="EMBL/GenBank/DDBJ databases">
        <title>Freshwater and sediment microbial communities from various areas in North America, analyzing microbe dynamics in response to fracking.</title>
        <authorList>
            <person name="Lamendella R."/>
        </authorList>
    </citation>
    <scope>NUCLEOTIDE SEQUENCE [LARGE SCALE GENOMIC DNA]</scope>
    <source>
        <strain evidence="1 2">6_TX</strain>
    </source>
</reference>
<dbReference type="Proteomes" id="UP000294489">
    <property type="component" value="Unassembled WGS sequence"/>
</dbReference>
<evidence type="ECO:0000313" key="1">
    <source>
        <dbReference type="EMBL" id="TDX30795.1"/>
    </source>
</evidence>
<dbReference type="EMBL" id="SOEC01000004">
    <property type="protein sequence ID" value="TDX30795.1"/>
    <property type="molecule type" value="Genomic_DNA"/>
</dbReference>
<name>A0A4R8G429_9GAMM</name>
<accession>A0A4R8G429</accession>